<accession>A0ABS5GT54</accession>
<keyword evidence="2" id="KW-1185">Reference proteome</keyword>
<dbReference type="RefSeq" id="WP_212514136.1">
    <property type="nucleotide sequence ID" value="NZ_CAWQDX010000068.1"/>
</dbReference>
<dbReference type="Proteomes" id="UP000675653">
    <property type="component" value="Unassembled WGS sequence"/>
</dbReference>
<gene>
    <name evidence="1" type="ORF">KAT72_15165</name>
</gene>
<dbReference type="EMBL" id="JAGRZL010000044">
    <property type="protein sequence ID" value="MBR7630321.1"/>
    <property type="molecule type" value="Genomic_DNA"/>
</dbReference>
<evidence type="ECO:0000313" key="1">
    <source>
        <dbReference type="EMBL" id="MBR7630321.1"/>
    </source>
</evidence>
<evidence type="ECO:0000313" key="2">
    <source>
        <dbReference type="Proteomes" id="UP000675653"/>
    </source>
</evidence>
<sequence length="97" mass="9870">MIASPVITPAGGANHHIEVLAVIPANVPGSMTAAVMAFLLGIIHSVAHCGPIVALLAGLLFPARPIVSCAPDRRSHQATAGSPLVIPFTLHGRNPSN</sequence>
<protein>
    <submittedName>
        <fullName evidence="1">Uncharacterized protein</fullName>
    </submittedName>
</protein>
<name>A0ABS5GT54_9GAMM</name>
<reference evidence="1 2" key="1">
    <citation type="submission" date="2021-04" db="EMBL/GenBank/DDBJ databases">
        <title>Draft Genome of Aeromonas popoffii ID682, isolated from a natural water source in Idaho.</title>
        <authorList>
            <person name="Testerman T."/>
            <person name="Graf J."/>
        </authorList>
    </citation>
    <scope>NUCLEOTIDE SEQUENCE [LARGE SCALE GENOMIC DNA]</scope>
    <source>
        <strain evidence="1 2">ID682</strain>
    </source>
</reference>
<proteinExistence type="predicted"/>
<organism evidence="1 2">
    <name type="scientific">Aeromonas popoffii</name>
    <dbReference type="NCBI Taxonomy" id="70856"/>
    <lineage>
        <taxon>Bacteria</taxon>
        <taxon>Pseudomonadati</taxon>
        <taxon>Pseudomonadota</taxon>
        <taxon>Gammaproteobacteria</taxon>
        <taxon>Aeromonadales</taxon>
        <taxon>Aeromonadaceae</taxon>
        <taxon>Aeromonas</taxon>
    </lineage>
</organism>
<comment type="caution">
    <text evidence="1">The sequence shown here is derived from an EMBL/GenBank/DDBJ whole genome shotgun (WGS) entry which is preliminary data.</text>
</comment>